<comment type="caution">
    <text evidence="1">The sequence shown here is derived from an EMBL/GenBank/DDBJ whole genome shotgun (WGS) entry which is preliminary data.</text>
</comment>
<gene>
    <name evidence="1" type="ORF">NA57DRAFT_51045</name>
</gene>
<name>A0A9P4ME79_9PEZI</name>
<proteinExistence type="predicted"/>
<keyword evidence="2" id="KW-1185">Reference proteome</keyword>
<sequence length="148" mass="16597">MAKLFYAIAAMAALTIFSLKLVPREWDFYLIFLRSRIIRRTLGVPAPLPCDMPQSSIVPDTYVVTLASHHSLEEHKRTTGRAVDLERTISDIDDFHDPLLGRLTVYEAKSDDASLVNAIRADLGVLIVECEGRMTPRAQPTSPVQKDF</sequence>
<accession>A0A9P4ME79</accession>
<organism evidence="1 2">
    <name type="scientific">Rhizodiscina lignyota</name>
    <dbReference type="NCBI Taxonomy" id="1504668"/>
    <lineage>
        <taxon>Eukaryota</taxon>
        <taxon>Fungi</taxon>
        <taxon>Dikarya</taxon>
        <taxon>Ascomycota</taxon>
        <taxon>Pezizomycotina</taxon>
        <taxon>Dothideomycetes</taxon>
        <taxon>Pleosporomycetidae</taxon>
        <taxon>Aulographales</taxon>
        <taxon>Rhizodiscinaceae</taxon>
        <taxon>Rhizodiscina</taxon>
    </lineage>
</organism>
<dbReference type="Proteomes" id="UP000799772">
    <property type="component" value="Unassembled WGS sequence"/>
</dbReference>
<dbReference type="OrthoDB" id="5361173at2759"/>
<evidence type="ECO:0000313" key="1">
    <source>
        <dbReference type="EMBL" id="KAF2104202.1"/>
    </source>
</evidence>
<dbReference type="AlphaFoldDB" id="A0A9P4ME79"/>
<reference evidence="1" key="1">
    <citation type="journal article" date="2020" name="Stud. Mycol.">
        <title>101 Dothideomycetes genomes: a test case for predicting lifestyles and emergence of pathogens.</title>
        <authorList>
            <person name="Haridas S."/>
            <person name="Albert R."/>
            <person name="Binder M."/>
            <person name="Bloem J."/>
            <person name="Labutti K."/>
            <person name="Salamov A."/>
            <person name="Andreopoulos B."/>
            <person name="Baker S."/>
            <person name="Barry K."/>
            <person name="Bills G."/>
            <person name="Bluhm B."/>
            <person name="Cannon C."/>
            <person name="Castanera R."/>
            <person name="Culley D."/>
            <person name="Daum C."/>
            <person name="Ezra D."/>
            <person name="Gonzalez J."/>
            <person name="Henrissat B."/>
            <person name="Kuo A."/>
            <person name="Liang C."/>
            <person name="Lipzen A."/>
            <person name="Lutzoni F."/>
            <person name="Magnuson J."/>
            <person name="Mondo S."/>
            <person name="Nolan M."/>
            <person name="Ohm R."/>
            <person name="Pangilinan J."/>
            <person name="Park H.-J."/>
            <person name="Ramirez L."/>
            <person name="Alfaro M."/>
            <person name="Sun H."/>
            <person name="Tritt A."/>
            <person name="Yoshinaga Y."/>
            <person name="Zwiers L.-H."/>
            <person name="Turgeon B."/>
            <person name="Goodwin S."/>
            <person name="Spatafora J."/>
            <person name="Crous P."/>
            <person name="Grigoriev I."/>
        </authorList>
    </citation>
    <scope>NUCLEOTIDE SEQUENCE</scope>
    <source>
        <strain evidence="1">CBS 133067</strain>
    </source>
</reference>
<protein>
    <submittedName>
        <fullName evidence="1">Uncharacterized protein</fullName>
    </submittedName>
</protein>
<dbReference type="EMBL" id="ML978121">
    <property type="protein sequence ID" value="KAF2104202.1"/>
    <property type="molecule type" value="Genomic_DNA"/>
</dbReference>
<evidence type="ECO:0000313" key="2">
    <source>
        <dbReference type="Proteomes" id="UP000799772"/>
    </source>
</evidence>